<keyword evidence="3" id="KW-1185">Reference proteome</keyword>
<dbReference type="EMBL" id="JAQNDN010000028">
    <property type="protein sequence ID" value="MDC0675623.1"/>
    <property type="molecule type" value="Genomic_DNA"/>
</dbReference>
<sequence>MKKKTAPQAAKPKATSAKKTAANAKKSATKATAANKPGAKKKTAKKPAANKPTAKPNTATTKRPKATRAARQLFMFSYHEHDWDEDAFKNSGKERLRRAQTGTWTAQRVPRSSWDNYCEVDSLAALRDQVRGFLVDQYHAPAKAAELPLAALRRMLDEDGWSFVGGRFLEFEGNHNDTTIYALLAQR</sequence>
<evidence type="ECO:0000313" key="3">
    <source>
        <dbReference type="Proteomes" id="UP001217838"/>
    </source>
</evidence>
<feature type="compositionally biased region" description="Low complexity" evidence="1">
    <location>
        <begin position="46"/>
        <end position="61"/>
    </location>
</feature>
<evidence type="ECO:0000313" key="2">
    <source>
        <dbReference type="EMBL" id="MDC0675623.1"/>
    </source>
</evidence>
<accession>A0ABT5BQE3</accession>
<feature type="region of interest" description="Disordered" evidence="1">
    <location>
        <begin position="1"/>
        <end position="66"/>
    </location>
</feature>
<feature type="compositionally biased region" description="Low complexity" evidence="1">
    <location>
        <begin position="1"/>
        <end position="37"/>
    </location>
</feature>
<organism evidence="2 3">
    <name type="scientific">Nannocystis radixulma</name>
    <dbReference type="NCBI Taxonomy" id="2995305"/>
    <lineage>
        <taxon>Bacteria</taxon>
        <taxon>Pseudomonadati</taxon>
        <taxon>Myxococcota</taxon>
        <taxon>Polyangia</taxon>
        <taxon>Nannocystales</taxon>
        <taxon>Nannocystaceae</taxon>
        <taxon>Nannocystis</taxon>
    </lineage>
</organism>
<protein>
    <submittedName>
        <fullName evidence="2">Uncharacterized protein</fullName>
    </submittedName>
</protein>
<dbReference type="Proteomes" id="UP001217838">
    <property type="component" value="Unassembled WGS sequence"/>
</dbReference>
<gene>
    <name evidence="2" type="ORF">POL58_48220</name>
</gene>
<reference evidence="2 3" key="1">
    <citation type="submission" date="2022-11" db="EMBL/GenBank/DDBJ databases">
        <title>Minimal conservation of predation-associated metabolite biosynthetic gene clusters underscores biosynthetic potential of Myxococcota including descriptions for ten novel species: Archangium lansinium sp. nov., Myxococcus landrumus sp. nov., Nannocystis bai.</title>
        <authorList>
            <person name="Ahearne A."/>
            <person name="Stevens C."/>
            <person name="Dowd S."/>
        </authorList>
    </citation>
    <scope>NUCLEOTIDE SEQUENCE [LARGE SCALE GENOMIC DNA]</scope>
    <source>
        <strain evidence="2 3">NCELM</strain>
    </source>
</reference>
<comment type="caution">
    <text evidence="2">The sequence shown here is derived from an EMBL/GenBank/DDBJ whole genome shotgun (WGS) entry which is preliminary data.</text>
</comment>
<name>A0ABT5BQE3_9BACT</name>
<dbReference type="RefSeq" id="WP_272010906.1">
    <property type="nucleotide sequence ID" value="NZ_JAQNDN010000028.1"/>
</dbReference>
<proteinExistence type="predicted"/>
<evidence type="ECO:0000256" key="1">
    <source>
        <dbReference type="SAM" id="MobiDB-lite"/>
    </source>
</evidence>